<protein>
    <submittedName>
        <fullName evidence="3">Uncharacterized protein</fullName>
    </submittedName>
</protein>
<reference evidence="4" key="1">
    <citation type="journal article" date="2019" name="Int. J. Syst. Evol. Microbiol.">
        <title>The Global Catalogue of Microorganisms (GCM) 10K type strain sequencing project: providing services to taxonomists for standard genome sequencing and annotation.</title>
        <authorList>
            <consortium name="The Broad Institute Genomics Platform"/>
            <consortium name="The Broad Institute Genome Sequencing Center for Infectious Disease"/>
            <person name="Wu L."/>
            <person name="Ma J."/>
        </authorList>
    </citation>
    <scope>NUCLEOTIDE SEQUENCE [LARGE SCALE GENOMIC DNA]</scope>
    <source>
        <strain evidence="4">CGMCC 1.12478</strain>
    </source>
</reference>
<gene>
    <name evidence="3" type="ORF">GCM10011363_11800</name>
</gene>
<evidence type="ECO:0000256" key="2">
    <source>
        <dbReference type="SAM" id="SignalP"/>
    </source>
</evidence>
<feature type="chain" id="PRO_5045039575" evidence="2">
    <location>
        <begin position="22"/>
        <end position="184"/>
    </location>
</feature>
<feature type="region of interest" description="Disordered" evidence="1">
    <location>
        <begin position="28"/>
        <end position="53"/>
    </location>
</feature>
<proteinExistence type="predicted"/>
<comment type="caution">
    <text evidence="3">The sequence shown here is derived from an EMBL/GenBank/DDBJ whole genome shotgun (WGS) entry which is preliminary data.</text>
</comment>
<dbReference type="RefSeq" id="WP_229747693.1">
    <property type="nucleotide sequence ID" value="NZ_BMFC01000002.1"/>
</dbReference>
<sequence length="184" mass="19981">MRSWIATAALMIALAGVPAAAQMMGGGHMHGQGGMGHDMSRMPGLQGENATPEESTELALMFRGFQTMTREVENLPNGIRTVTRSSDPQVMDALISHTVGMIDRVGRKDDPKIRIQSPTLDLFFLRGDRILSQIDVTEDGIVVIQTSDDPELVTALQVHAAEVTAMVEQGMHAVHTMMMQRAAN</sequence>
<dbReference type="EMBL" id="BMFC01000002">
    <property type="protein sequence ID" value="GGB96797.1"/>
    <property type="molecule type" value="Genomic_DNA"/>
</dbReference>
<accession>A0ABQ1KDS6</accession>
<organism evidence="3 4">
    <name type="scientific">Marivita lacus</name>
    <dbReference type="NCBI Taxonomy" id="1323742"/>
    <lineage>
        <taxon>Bacteria</taxon>
        <taxon>Pseudomonadati</taxon>
        <taxon>Pseudomonadota</taxon>
        <taxon>Alphaproteobacteria</taxon>
        <taxon>Rhodobacterales</taxon>
        <taxon>Roseobacteraceae</taxon>
        <taxon>Marivita</taxon>
    </lineage>
</organism>
<keyword evidence="4" id="KW-1185">Reference proteome</keyword>
<evidence type="ECO:0000256" key="1">
    <source>
        <dbReference type="SAM" id="MobiDB-lite"/>
    </source>
</evidence>
<feature type="signal peptide" evidence="2">
    <location>
        <begin position="1"/>
        <end position="21"/>
    </location>
</feature>
<evidence type="ECO:0000313" key="4">
    <source>
        <dbReference type="Proteomes" id="UP000645462"/>
    </source>
</evidence>
<keyword evidence="2" id="KW-0732">Signal</keyword>
<dbReference type="Proteomes" id="UP000645462">
    <property type="component" value="Unassembled WGS sequence"/>
</dbReference>
<name>A0ABQ1KDS6_9RHOB</name>
<evidence type="ECO:0000313" key="3">
    <source>
        <dbReference type="EMBL" id="GGB96797.1"/>
    </source>
</evidence>